<feature type="binding site" evidence="7">
    <location>
        <begin position="780"/>
        <end position="787"/>
    </location>
    <ligand>
        <name>GTP</name>
        <dbReference type="ChEBI" id="CHEBI:37565"/>
    </ligand>
</feature>
<dbReference type="InterPro" id="IPR005517">
    <property type="entry name" value="Transl_elong_EFG/EF2_IV"/>
</dbReference>
<feature type="binding site" evidence="7">
    <location>
        <begin position="901"/>
        <end position="904"/>
    </location>
    <ligand>
        <name>GTP</name>
        <dbReference type="ChEBI" id="CHEBI:37565"/>
    </ligand>
</feature>
<dbReference type="InterPro" id="IPR009000">
    <property type="entry name" value="Transl_B-barrel_sf"/>
</dbReference>
<dbReference type="Pfam" id="PF00679">
    <property type="entry name" value="EFG_C"/>
    <property type="match status" value="1"/>
</dbReference>
<dbReference type="Gene3D" id="3.40.50.300">
    <property type="entry name" value="P-loop containing nucleotide triphosphate hydrolases"/>
    <property type="match status" value="1"/>
</dbReference>
<dbReference type="PANTHER" id="PTHR43636">
    <property type="entry name" value="ELONGATION FACTOR G, MITOCHONDRIAL"/>
    <property type="match status" value="1"/>
</dbReference>
<dbReference type="Pfam" id="PF20666">
    <property type="entry name" value="ZW10_C"/>
    <property type="match status" value="1"/>
</dbReference>
<dbReference type="GO" id="GO:0005525">
    <property type="term" value="F:GTP binding"/>
    <property type="evidence" value="ECO:0007669"/>
    <property type="project" value="UniProtKB-UniRule"/>
</dbReference>
<keyword evidence="3 7" id="KW-0251">Elongation factor</keyword>
<dbReference type="OMA" id="ICETIAN"/>
<dbReference type="GO" id="GO:0005739">
    <property type="term" value="C:mitochondrion"/>
    <property type="evidence" value="ECO:0007669"/>
    <property type="project" value="UniProtKB-SubCell"/>
</dbReference>
<dbReference type="InterPro" id="IPR048344">
    <property type="entry name" value="Zw10_middle"/>
</dbReference>
<dbReference type="Pfam" id="PF22766">
    <property type="entry name" value="ZW10_C2"/>
    <property type="match status" value="1"/>
</dbReference>
<dbReference type="SUPFAM" id="SSF54211">
    <property type="entry name" value="Ribosomal protein S5 domain 2-like"/>
    <property type="match status" value="1"/>
</dbReference>
<dbReference type="Pfam" id="PF14492">
    <property type="entry name" value="EFG_III"/>
    <property type="match status" value="1"/>
</dbReference>
<dbReference type="FunFam" id="3.30.70.870:FF:000001">
    <property type="entry name" value="Elongation factor G"/>
    <property type="match status" value="1"/>
</dbReference>
<dbReference type="SMART" id="SM00889">
    <property type="entry name" value="EFG_IV"/>
    <property type="match status" value="1"/>
</dbReference>
<dbReference type="GO" id="GO:0003924">
    <property type="term" value="F:GTPase activity"/>
    <property type="evidence" value="ECO:0007669"/>
    <property type="project" value="UniProtKB-UniRule"/>
</dbReference>
<keyword evidence="6 7" id="KW-0342">GTP-binding</keyword>
<dbReference type="GO" id="GO:0003746">
    <property type="term" value="F:translation elongation factor activity"/>
    <property type="evidence" value="ECO:0007669"/>
    <property type="project" value="UniProtKB-UniRule"/>
</dbReference>
<dbReference type="PRINTS" id="PR00315">
    <property type="entry name" value="ELONGATNFCT"/>
</dbReference>
<dbReference type="InterPro" id="IPR014721">
    <property type="entry name" value="Ribsml_uS5_D2-typ_fold_subgr"/>
</dbReference>
<protein>
    <recommendedName>
        <fullName evidence="7">Elongation factor G, mitochondrial</fullName>
        <shortName evidence="7">EF-Gmt</shortName>
    </recommendedName>
    <alternativeName>
        <fullName evidence="7">Elongation factor G 1, mitochondrial</fullName>
        <shortName evidence="7">mEF-G 1</shortName>
    </alternativeName>
    <alternativeName>
        <fullName evidence="7">Elongation factor G1</fullName>
    </alternativeName>
</protein>
<gene>
    <name evidence="9" type="ORF">TCLT_LOCUS1250</name>
</gene>
<dbReference type="STRING" id="103827.A0A0N5CM77"/>
<evidence type="ECO:0000256" key="7">
    <source>
        <dbReference type="HAMAP-Rule" id="MF_03061"/>
    </source>
</evidence>
<dbReference type="Pfam" id="PF03144">
    <property type="entry name" value="GTP_EFTU_D2"/>
    <property type="match status" value="1"/>
</dbReference>
<dbReference type="UniPathway" id="UPA00345"/>
<dbReference type="PROSITE" id="PS00301">
    <property type="entry name" value="G_TR_1"/>
    <property type="match status" value="1"/>
</dbReference>
<evidence type="ECO:0000313" key="9">
    <source>
        <dbReference type="EMBL" id="VDM96586.1"/>
    </source>
</evidence>
<dbReference type="InterPro" id="IPR055148">
    <property type="entry name" value="ZW10_C_2"/>
</dbReference>
<comment type="similarity">
    <text evidence="7">Belongs to the GTP-binding elongation factor family. EF-G/EF-2 subfamily.</text>
</comment>
<keyword evidence="2 7" id="KW-0547">Nucleotide-binding</keyword>
<comment type="similarity">
    <text evidence="1">Belongs to the TRAFAC class translation factor GTPase superfamily. Classic translation factor GTPase family. EF-G/EF-2 subfamily.</text>
</comment>
<dbReference type="InterPro" id="IPR027417">
    <property type="entry name" value="P-loop_NTPase"/>
</dbReference>
<dbReference type="NCBIfam" id="TIGR00231">
    <property type="entry name" value="small_GTP"/>
    <property type="match status" value="1"/>
</dbReference>
<dbReference type="InterPro" id="IPR004161">
    <property type="entry name" value="EFTu-like_2"/>
</dbReference>
<proteinExistence type="inferred from homology"/>
<dbReference type="Gene3D" id="3.30.70.870">
    <property type="entry name" value="Elongation Factor G (Translational Gtpase), domain 3"/>
    <property type="match status" value="1"/>
</dbReference>
<dbReference type="NCBIfam" id="TIGR00484">
    <property type="entry name" value="EF-G"/>
    <property type="match status" value="1"/>
</dbReference>
<dbReference type="FunFam" id="3.30.70.240:FF:000001">
    <property type="entry name" value="Elongation factor G"/>
    <property type="match status" value="1"/>
</dbReference>
<accession>A0A0N5CM77</accession>
<dbReference type="SUPFAM" id="SSF54980">
    <property type="entry name" value="EF-G C-terminal domain-like"/>
    <property type="match status" value="2"/>
</dbReference>
<keyword evidence="10" id="KW-1185">Reference proteome</keyword>
<dbReference type="CDD" id="cd04091">
    <property type="entry name" value="mtEFG1_II_like"/>
    <property type="match status" value="1"/>
</dbReference>
<dbReference type="Gene3D" id="1.10.357.150">
    <property type="match status" value="1"/>
</dbReference>
<dbReference type="InterPro" id="IPR000640">
    <property type="entry name" value="EFG_V-like"/>
</dbReference>
<dbReference type="InterPro" id="IPR041095">
    <property type="entry name" value="EFG_II"/>
</dbReference>
<reference evidence="9 10" key="2">
    <citation type="submission" date="2018-11" db="EMBL/GenBank/DDBJ databases">
        <authorList>
            <consortium name="Pathogen Informatics"/>
        </authorList>
    </citation>
    <scope>NUCLEOTIDE SEQUENCE [LARGE SCALE GENOMIC DNA]</scope>
</reference>
<dbReference type="GO" id="GO:0070125">
    <property type="term" value="P:mitochondrial translational elongation"/>
    <property type="evidence" value="ECO:0007669"/>
    <property type="project" value="UniProtKB-UniRule"/>
</dbReference>
<dbReference type="InterPro" id="IPR048343">
    <property type="entry name" value="ZW10_C"/>
</dbReference>
<dbReference type="SUPFAM" id="SSF50447">
    <property type="entry name" value="Translation proteins"/>
    <property type="match status" value="1"/>
</dbReference>
<comment type="subcellular location">
    <subcellularLocation>
        <location evidence="7">Mitochondrion</location>
    </subcellularLocation>
</comment>
<dbReference type="CDD" id="cd16262">
    <property type="entry name" value="EFG_III"/>
    <property type="match status" value="1"/>
</dbReference>
<reference evidence="11" key="1">
    <citation type="submission" date="2017-02" db="UniProtKB">
        <authorList>
            <consortium name="WormBaseParasite"/>
        </authorList>
    </citation>
    <scope>IDENTIFICATION</scope>
</reference>
<dbReference type="EMBL" id="UYYF01000146">
    <property type="protein sequence ID" value="VDM96586.1"/>
    <property type="molecule type" value="Genomic_DNA"/>
</dbReference>
<dbReference type="FunFam" id="3.40.50.300:FF:000029">
    <property type="entry name" value="Elongation factor G"/>
    <property type="match status" value="1"/>
</dbReference>
<dbReference type="InterPro" id="IPR031157">
    <property type="entry name" value="G_TR_CS"/>
</dbReference>
<dbReference type="SMART" id="SM00838">
    <property type="entry name" value="EFG_C"/>
    <property type="match status" value="1"/>
</dbReference>
<dbReference type="Proteomes" id="UP000276776">
    <property type="component" value="Unassembled WGS sequence"/>
</dbReference>
<organism evidence="11">
    <name type="scientific">Thelazia callipaeda</name>
    <name type="common">Oriental eyeworm</name>
    <name type="synonym">Parasitic nematode</name>
    <dbReference type="NCBI Taxonomy" id="103827"/>
    <lineage>
        <taxon>Eukaryota</taxon>
        <taxon>Metazoa</taxon>
        <taxon>Ecdysozoa</taxon>
        <taxon>Nematoda</taxon>
        <taxon>Chromadorea</taxon>
        <taxon>Rhabditida</taxon>
        <taxon>Spirurina</taxon>
        <taxon>Spiruromorpha</taxon>
        <taxon>Thelazioidea</taxon>
        <taxon>Thelaziidae</taxon>
        <taxon>Thelazia</taxon>
    </lineage>
</organism>
<dbReference type="InterPro" id="IPR035647">
    <property type="entry name" value="EFG_III/V"/>
</dbReference>
<evidence type="ECO:0000256" key="5">
    <source>
        <dbReference type="ARBA" id="ARBA00023128"/>
    </source>
</evidence>
<feature type="domain" description="Tr-type G" evidence="8">
    <location>
        <begin position="771"/>
        <end position="1048"/>
    </location>
</feature>
<evidence type="ECO:0000256" key="1">
    <source>
        <dbReference type="ARBA" id="ARBA00005870"/>
    </source>
</evidence>
<dbReference type="Gene3D" id="3.30.230.10">
    <property type="match status" value="1"/>
</dbReference>
<evidence type="ECO:0000256" key="4">
    <source>
        <dbReference type="ARBA" id="ARBA00022917"/>
    </source>
</evidence>
<dbReference type="InterPro" id="IPR000795">
    <property type="entry name" value="T_Tr_GTP-bd_dom"/>
</dbReference>
<dbReference type="InterPro" id="IPR005225">
    <property type="entry name" value="Small_GTP-bd"/>
</dbReference>
<comment type="function">
    <text evidence="7">Mitochondrial GTPase that catalyzes the GTP-dependent ribosomal translocation step during translation elongation. During this step, the ribosome changes from the pre-translocational (PRE) to the post-translocational (POST) state as the newly formed A-site-bound peptidyl-tRNA and P-site-bound deacylated tRNA move to the P and E sites, respectively. Catalyzes the coordinated movement of the two tRNA molecules, the mRNA and conformational changes in the ribosome.</text>
</comment>
<dbReference type="Gene3D" id="2.40.30.10">
    <property type="entry name" value="Translation factors"/>
    <property type="match status" value="1"/>
</dbReference>
<evidence type="ECO:0000256" key="2">
    <source>
        <dbReference type="ARBA" id="ARBA00022741"/>
    </source>
</evidence>
<dbReference type="HAMAP" id="MF_00054_B">
    <property type="entry name" value="EF_G_EF_2_B"/>
    <property type="match status" value="1"/>
</dbReference>
<evidence type="ECO:0000313" key="11">
    <source>
        <dbReference type="WBParaSite" id="TCLT_0000124901-mRNA-1"/>
    </source>
</evidence>
<keyword evidence="4 7" id="KW-0648">Protein biosynthesis</keyword>
<dbReference type="PANTHER" id="PTHR43636:SF2">
    <property type="entry name" value="ELONGATION FACTOR G, MITOCHONDRIAL"/>
    <property type="match status" value="1"/>
</dbReference>
<dbReference type="WBParaSite" id="TCLT_0000124901-mRNA-1">
    <property type="protein sequence ID" value="TCLT_0000124901-mRNA-1"/>
    <property type="gene ID" value="TCLT_0000124901"/>
</dbReference>
<name>A0A0N5CM77_THECL</name>
<evidence type="ECO:0000256" key="6">
    <source>
        <dbReference type="ARBA" id="ARBA00023134"/>
    </source>
</evidence>
<comment type="pathway">
    <text evidence="7">Protein biosynthesis; polypeptide chain elongation.</text>
</comment>
<dbReference type="CDD" id="cd01886">
    <property type="entry name" value="EF-G"/>
    <property type="match status" value="1"/>
</dbReference>
<dbReference type="InterPro" id="IPR020568">
    <property type="entry name" value="Ribosomal_Su5_D2-typ_SF"/>
</dbReference>
<keyword evidence="5 7" id="KW-0496">Mitochondrion</keyword>
<dbReference type="InterPro" id="IPR004540">
    <property type="entry name" value="Transl_elong_EFG/EF2"/>
</dbReference>
<feature type="binding site" evidence="7">
    <location>
        <begin position="847"/>
        <end position="851"/>
    </location>
    <ligand>
        <name>GTP</name>
        <dbReference type="ChEBI" id="CHEBI:37565"/>
    </ligand>
</feature>
<dbReference type="FunFam" id="2.40.30.10:FF:000022">
    <property type="entry name" value="Elongation factor G, mitochondrial"/>
    <property type="match status" value="1"/>
</dbReference>
<dbReference type="InterPro" id="IPR009022">
    <property type="entry name" value="EFG_III"/>
</dbReference>
<dbReference type="Pfam" id="PF00009">
    <property type="entry name" value="GTP_EFTU"/>
    <property type="match status" value="1"/>
</dbReference>
<dbReference type="Pfam" id="PF20665">
    <property type="entry name" value="Zw10_middle"/>
    <property type="match status" value="1"/>
</dbReference>
<dbReference type="Gene3D" id="3.30.70.240">
    <property type="match status" value="1"/>
</dbReference>
<dbReference type="InterPro" id="IPR046362">
    <property type="entry name" value="Zw10/DSL1_C_sf"/>
</dbReference>
<sequence length="1474" mass="167856">MTAIASDMEKKCIQCIPALVATNKMMSTLYSTCNDVDHAVESICETIANLEKEVQLDAAKLKKLESLKIWRSKLHSLEEIESLISQFQYLSVEENVLVIARLVIEVEEKLKNILKDKEIVHQSSIDRICSAFKKEIISLRQATISELNFYWDDLFSITELNSAVTLKIKKCGSEGLNEKLSAMDILNLLDKKISHLSSALIVHFCSRIFACKNPTDIVIYQFSHEYNEYFVRKEEVMYLKENTDPVKNPRSDPGKVLRVLSKFFKNLEKNLSTMNANGKNLIQLIGGKISNEIVKLINQEYITPVIQDENMDVSAFDYVFELANKFSKEMEELGLFSDSTESFQNLAEPSHSLLIDRRCNKIIGKARDLIAAPIREIITVEYDKDICEKFSKLDVREKNDSNTNQNYDIELFHFMPTQVSKTAVEIADLVSLTVNSVIKTKSSDATKILETSRRIVELFIFTAYKSHSSEISFIPILAAIFSNNCHYICHRLMTITVQMLPEMRDFLQANNLSVSFGDLIPLLRQEATKAVNKQLEQCHQLFSSFLDDNKIFIDLEYVSQYEKCTKSLNSCLLQLEQISETWKSVFNKNNWIYCMTDIVSFFLNALLKMLMSIEDFRATDVDLCSIILANAMKRLEMLFVSVDKEHSSIDEYIEKPYFCMKELLFCFSATLQEISDRWDNKEGPLAKWFEAAEVQHLIIALFQDTEKRRAVLATYPSCLGDTGFQLLLSTMVLHRTGHHLSFVMKSFMENWRYLSTLQPQSVSSYGIKPLEKIRNIGISAHIDSGKTTVTERILYYAGRIREMHEVKGKDDVGATMDFMELEKERGITIQSAATYIDWDDVNINIIDTPGHVDFTVEVERALRVLDGAVLILCGVGGVQSQTFTVNRQLQRYNIPFITFINKLDRTCANPFKALLDMRTKLKHNAALLQIPIGKERDFRGLVNLIEEQAEYNEGPDGSILRKDEIPHELRSQAKEMRQELIENLANADDTIAEKWLNNLVPTSSEIHEAIRRTTIKRSFTPLFIGSALKNKGVQAMISGIVRYLPNPSEVQNQALIANKITGKEEKIILNTERSNNHPFVGLAFKLEAGKFGQLTYFRIYQGQLSRGDSIYASKDGRKVRVQKLVRLHANSLQEIETAFAGDICATYGLDCFSGETFCGQKDLDIFCESMHIPEPVISMSIRCINNKDGEKFMRALNRFTKEDPTFRKEYNTEARETVVSGMGELHLEIYAQRMKNEFNCPVVLGAPAVAYRETLAKPYNFYYRHKKQTGGQGQFGEIEGVLEPLPPMRNTENDFVDETIGGTIPKNLIISLKKGFNAILDQGPLIHSKIVGINLRLQSGKTHEVDSTDIAMINTAQNMMREAFLKAEWKLLEPIMRVDVTVPEEFQNSISNALSMGSVLIDSSLSDGYLTVTCEAPLRAMFGYSTKLRTMTKGKGEFVMEFVRYAPVAPDMQQLIVKEWKNEQEAKESNKKKN</sequence>
<evidence type="ECO:0000313" key="10">
    <source>
        <dbReference type="Proteomes" id="UP000276776"/>
    </source>
</evidence>
<evidence type="ECO:0000256" key="3">
    <source>
        <dbReference type="ARBA" id="ARBA00022768"/>
    </source>
</evidence>
<dbReference type="OrthoDB" id="198619at2759"/>
<evidence type="ECO:0000259" key="8">
    <source>
        <dbReference type="PROSITE" id="PS51722"/>
    </source>
</evidence>
<dbReference type="SUPFAM" id="SSF52540">
    <property type="entry name" value="P-loop containing nucleoside triphosphate hydrolases"/>
    <property type="match status" value="1"/>
</dbReference>
<dbReference type="PROSITE" id="PS51722">
    <property type="entry name" value="G_TR_2"/>
    <property type="match status" value="1"/>
</dbReference>
<dbReference type="Pfam" id="PF03764">
    <property type="entry name" value="EFG_IV"/>
    <property type="match status" value="1"/>
</dbReference>